<dbReference type="PANTHER" id="PTHR23429:SF0">
    <property type="entry name" value="GLUCOSE-6-PHOSPHATE 1-DEHYDROGENASE"/>
    <property type="match status" value="1"/>
</dbReference>
<name>A0A379TAL1_SALER</name>
<keyword evidence="2" id="KW-0313">Glucose metabolism</keyword>
<dbReference type="Gene3D" id="3.40.50.720">
    <property type="entry name" value="NAD(P)-binding Rossmann-like Domain"/>
    <property type="match status" value="1"/>
</dbReference>
<dbReference type="PANTHER" id="PTHR23429">
    <property type="entry name" value="GLUCOSE-6-PHOSPHATE 1-DEHYDROGENASE G6PD"/>
    <property type="match status" value="1"/>
</dbReference>
<organism evidence="7 8">
    <name type="scientific">Salmonella enterica subsp. arizonae</name>
    <dbReference type="NCBI Taxonomy" id="59203"/>
    <lineage>
        <taxon>Bacteria</taxon>
        <taxon>Pseudomonadati</taxon>
        <taxon>Pseudomonadota</taxon>
        <taxon>Gammaproteobacteria</taxon>
        <taxon>Enterobacterales</taxon>
        <taxon>Enterobacteriaceae</taxon>
        <taxon>Salmonella</taxon>
    </lineage>
</organism>
<dbReference type="GO" id="GO:0006006">
    <property type="term" value="P:glucose metabolic process"/>
    <property type="evidence" value="ECO:0007669"/>
    <property type="project" value="UniProtKB-KW"/>
</dbReference>
<gene>
    <name evidence="7" type="primary">zwf_2</name>
    <name evidence="7" type="ORF">NCTC8297_02617</name>
</gene>
<dbReference type="Proteomes" id="UP000254741">
    <property type="component" value="Unassembled WGS sequence"/>
</dbReference>
<evidence type="ECO:0000256" key="3">
    <source>
        <dbReference type="ARBA" id="ARBA00022857"/>
    </source>
</evidence>
<dbReference type="Pfam" id="PF00479">
    <property type="entry name" value="G6PD_N"/>
    <property type="match status" value="1"/>
</dbReference>
<evidence type="ECO:0000313" key="8">
    <source>
        <dbReference type="Proteomes" id="UP000254741"/>
    </source>
</evidence>
<keyword evidence="3" id="KW-0521">NADP</keyword>
<dbReference type="GO" id="GO:0005829">
    <property type="term" value="C:cytosol"/>
    <property type="evidence" value="ECO:0007669"/>
    <property type="project" value="TreeGrafter"/>
</dbReference>
<dbReference type="GO" id="GO:0004345">
    <property type="term" value="F:glucose-6-phosphate dehydrogenase activity"/>
    <property type="evidence" value="ECO:0007669"/>
    <property type="project" value="UniProtKB-EC"/>
</dbReference>
<dbReference type="EMBL" id="UGXG01000002">
    <property type="protein sequence ID" value="SUG47353.1"/>
    <property type="molecule type" value="Genomic_DNA"/>
</dbReference>
<proteinExistence type="predicted"/>
<dbReference type="InterPro" id="IPR022674">
    <property type="entry name" value="G6P_DH_NAD-bd"/>
</dbReference>
<evidence type="ECO:0000256" key="4">
    <source>
        <dbReference type="ARBA" id="ARBA00023002"/>
    </source>
</evidence>
<dbReference type="AlphaFoldDB" id="A0A379TAL1"/>
<dbReference type="PRINTS" id="PR00079">
    <property type="entry name" value="G6PDHDRGNASE"/>
</dbReference>
<evidence type="ECO:0000256" key="2">
    <source>
        <dbReference type="ARBA" id="ARBA00022526"/>
    </source>
</evidence>
<dbReference type="InterPro" id="IPR001282">
    <property type="entry name" value="G6P_DH"/>
</dbReference>
<dbReference type="EC" id="1.1.1.49" evidence="7"/>
<accession>A0A379TAL1</accession>
<sequence>MPPSTFGAICKGLGEAKLNAKPARVVMEKPLGTSLATSREINDRVGEYFEECQVYRIDHYLGQRNGAQSAGAAFCQLAVC</sequence>
<comment type="pathway">
    <text evidence="1">Carbohydrate degradation; pentose phosphate pathway; D-ribulose 5-phosphate from D-glucose 6-phosphate (oxidative stage): step 1/3.</text>
</comment>
<dbReference type="GO" id="GO:0009051">
    <property type="term" value="P:pentose-phosphate shunt, oxidative branch"/>
    <property type="evidence" value="ECO:0007669"/>
    <property type="project" value="TreeGrafter"/>
</dbReference>
<dbReference type="GO" id="GO:0050661">
    <property type="term" value="F:NADP binding"/>
    <property type="evidence" value="ECO:0007669"/>
    <property type="project" value="InterPro"/>
</dbReference>
<evidence type="ECO:0000313" key="7">
    <source>
        <dbReference type="EMBL" id="SUG47353.1"/>
    </source>
</evidence>
<evidence type="ECO:0000259" key="6">
    <source>
        <dbReference type="Pfam" id="PF00479"/>
    </source>
</evidence>
<keyword evidence="4 7" id="KW-0560">Oxidoreductase</keyword>
<protein>
    <submittedName>
        <fullName evidence="7">Glucose 6-phosphate dehydrogenase</fullName>
        <ecNumber evidence="7">1.1.1.49</ecNumber>
    </submittedName>
</protein>
<dbReference type="InterPro" id="IPR036291">
    <property type="entry name" value="NAD(P)-bd_dom_sf"/>
</dbReference>
<reference evidence="7 8" key="1">
    <citation type="submission" date="2018-06" db="EMBL/GenBank/DDBJ databases">
        <authorList>
            <consortium name="Pathogen Informatics"/>
            <person name="Doyle S."/>
        </authorList>
    </citation>
    <scope>NUCLEOTIDE SEQUENCE [LARGE SCALE GENOMIC DNA]</scope>
    <source>
        <strain evidence="7 8">NCTC8297</strain>
    </source>
</reference>
<evidence type="ECO:0000256" key="5">
    <source>
        <dbReference type="ARBA" id="ARBA00023277"/>
    </source>
</evidence>
<keyword evidence="5" id="KW-0119">Carbohydrate metabolism</keyword>
<feature type="domain" description="Glucose-6-phosphate dehydrogenase NAD-binding" evidence="6">
    <location>
        <begin position="1"/>
        <end position="63"/>
    </location>
</feature>
<dbReference type="SUPFAM" id="SSF51735">
    <property type="entry name" value="NAD(P)-binding Rossmann-fold domains"/>
    <property type="match status" value="1"/>
</dbReference>
<evidence type="ECO:0000256" key="1">
    <source>
        <dbReference type="ARBA" id="ARBA00004937"/>
    </source>
</evidence>